<proteinExistence type="inferred from homology"/>
<dbReference type="GO" id="GO:0046951">
    <property type="term" value="P:ketone body biosynthetic process"/>
    <property type="evidence" value="ECO:0007669"/>
    <property type="project" value="TreeGrafter"/>
</dbReference>
<dbReference type="EMBL" id="JAHVHU010000006">
    <property type="protein sequence ID" value="MBY5957940.1"/>
    <property type="molecule type" value="Genomic_DNA"/>
</dbReference>
<feature type="domain" description="Pyruvate carboxyltransferase" evidence="4">
    <location>
        <begin position="8"/>
        <end position="275"/>
    </location>
</feature>
<evidence type="ECO:0000256" key="2">
    <source>
        <dbReference type="ARBA" id="ARBA00022723"/>
    </source>
</evidence>
<organism evidence="5 6">
    <name type="scientific">Membranihabitans marinus</name>
    <dbReference type="NCBI Taxonomy" id="1227546"/>
    <lineage>
        <taxon>Bacteria</taxon>
        <taxon>Pseudomonadati</taxon>
        <taxon>Bacteroidota</taxon>
        <taxon>Saprospiria</taxon>
        <taxon>Saprospirales</taxon>
        <taxon>Saprospiraceae</taxon>
        <taxon>Membranihabitans</taxon>
    </lineage>
</organism>
<comment type="caution">
    <text evidence="5">The sequence shown here is derived from an EMBL/GenBank/DDBJ whole genome shotgun (WGS) entry which is preliminary data.</text>
</comment>
<dbReference type="InterPro" id="IPR013785">
    <property type="entry name" value="Aldolase_TIM"/>
</dbReference>
<dbReference type="PROSITE" id="PS50991">
    <property type="entry name" value="PYR_CT"/>
    <property type="match status" value="1"/>
</dbReference>
<dbReference type="CDD" id="cd07938">
    <property type="entry name" value="DRE_TIM_HMGL"/>
    <property type="match status" value="1"/>
</dbReference>
<evidence type="ECO:0000256" key="1">
    <source>
        <dbReference type="ARBA" id="ARBA00009405"/>
    </source>
</evidence>
<protein>
    <submittedName>
        <fullName evidence="5">Hydroxymethylglutaryl-CoA lyase</fullName>
    </submittedName>
</protein>
<keyword evidence="6" id="KW-1185">Reference proteome</keyword>
<dbReference type="GO" id="GO:0006552">
    <property type="term" value="P:L-leucine catabolic process"/>
    <property type="evidence" value="ECO:0007669"/>
    <property type="project" value="TreeGrafter"/>
</dbReference>
<dbReference type="GO" id="GO:0004419">
    <property type="term" value="F:hydroxymethylglutaryl-CoA lyase activity"/>
    <property type="evidence" value="ECO:0007669"/>
    <property type="project" value="TreeGrafter"/>
</dbReference>
<dbReference type="AlphaFoldDB" id="A0A953HTA5"/>
<reference evidence="5" key="1">
    <citation type="submission" date="2021-06" db="EMBL/GenBank/DDBJ databases">
        <title>44 bacteria genomes isolated from Dapeng, Shenzhen.</title>
        <authorList>
            <person name="Zheng W."/>
            <person name="Yu S."/>
            <person name="Huang Y."/>
        </authorList>
    </citation>
    <scope>NUCLEOTIDE SEQUENCE</scope>
    <source>
        <strain evidence="5">DP5N28-2</strain>
    </source>
</reference>
<dbReference type="GO" id="GO:0046872">
    <property type="term" value="F:metal ion binding"/>
    <property type="evidence" value="ECO:0007669"/>
    <property type="project" value="UniProtKB-KW"/>
</dbReference>
<dbReference type="Proteomes" id="UP000753961">
    <property type="component" value="Unassembled WGS sequence"/>
</dbReference>
<dbReference type="PANTHER" id="PTHR42738">
    <property type="entry name" value="HYDROXYMETHYLGLUTARYL-COA LYASE"/>
    <property type="match status" value="1"/>
</dbReference>
<comment type="similarity">
    <text evidence="1">Belongs to the HMG-CoA lyase family.</text>
</comment>
<keyword evidence="3 5" id="KW-0456">Lyase</keyword>
<evidence type="ECO:0000313" key="5">
    <source>
        <dbReference type="EMBL" id="MBY5957940.1"/>
    </source>
</evidence>
<evidence type="ECO:0000313" key="6">
    <source>
        <dbReference type="Proteomes" id="UP000753961"/>
    </source>
</evidence>
<keyword evidence="2" id="KW-0479">Metal-binding</keyword>
<accession>A0A953HTA5</accession>
<evidence type="ECO:0000259" key="4">
    <source>
        <dbReference type="PROSITE" id="PS50991"/>
    </source>
</evidence>
<sequence length="287" mass="32679">MTQKEPKNIALIDCPRDAMQGIKPFIPTELKVRFIQSLLEIGFHTLDCGSFVSPRAIPQMKDTGAVIDQLDLEGITTKLLVIIANYRGAKDAVQYDKISYLGFPFSISETFQLRNTNATREEAFDRIREIQDLVVEHNKQLVVYFSMCFGNPYGDLWHPDIITYWARRFRDIGVKIISLSDTIGIGNPEIIGRTVTAMNKTFSDVHFGVHLHTRPDTWKEKVLAAYDHGCHRFDGALKGYGGCPMAQDELVGNMPTENLISFFNEKKMFNYRRSALNKAMDIAQEIY</sequence>
<gene>
    <name evidence="5" type="ORF">KUV50_07360</name>
</gene>
<dbReference type="Gene3D" id="3.20.20.70">
    <property type="entry name" value="Aldolase class I"/>
    <property type="match status" value="1"/>
</dbReference>
<dbReference type="InterPro" id="IPR000891">
    <property type="entry name" value="PYR_CT"/>
</dbReference>
<dbReference type="RefSeq" id="WP_222579456.1">
    <property type="nucleotide sequence ID" value="NZ_JAHVHU010000006.1"/>
</dbReference>
<dbReference type="Pfam" id="PF00682">
    <property type="entry name" value="HMGL-like"/>
    <property type="match status" value="1"/>
</dbReference>
<dbReference type="PANTHER" id="PTHR42738:SF7">
    <property type="entry name" value="HYDROXYMETHYLGLUTARYL-COA LYASE"/>
    <property type="match status" value="1"/>
</dbReference>
<dbReference type="InterPro" id="IPR043594">
    <property type="entry name" value="HMGL"/>
</dbReference>
<dbReference type="SUPFAM" id="SSF51569">
    <property type="entry name" value="Aldolase"/>
    <property type="match status" value="1"/>
</dbReference>
<name>A0A953HTA5_9BACT</name>
<evidence type="ECO:0000256" key="3">
    <source>
        <dbReference type="ARBA" id="ARBA00023239"/>
    </source>
</evidence>